<evidence type="ECO:0000256" key="1">
    <source>
        <dbReference type="SAM" id="Phobius"/>
    </source>
</evidence>
<gene>
    <name evidence="2" type="ORF">GPZ80_20235</name>
</gene>
<proteinExistence type="predicted"/>
<protein>
    <submittedName>
        <fullName evidence="2">Alkaline shock response membrane anchor protein AmaP</fullName>
    </submittedName>
</protein>
<organism evidence="2 3">
    <name type="scientific">Actinokineospora xionganensis</name>
    <dbReference type="NCBI Taxonomy" id="2684470"/>
    <lineage>
        <taxon>Bacteria</taxon>
        <taxon>Bacillati</taxon>
        <taxon>Actinomycetota</taxon>
        <taxon>Actinomycetes</taxon>
        <taxon>Pseudonocardiales</taxon>
        <taxon>Pseudonocardiaceae</taxon>
        <taxon>Actinokineospora</taxon>
    </lineage>
</organism>
<evidence type="ECO:0000313" key="2">
    <source>
        <dbReference type="EMBL" id="MBC6449497.1"/>
    </source>
</evidence>
<comment type="caution">
    <text evidence="2">The sequence shown here is derived from an EMBL/GenBank/DDBJ whole genome shotgun (WGS) entry which is preliminary data.</text>
</comment>
<keyword evidence="1" id="KW-1133">Transmembrane helix</keyword>
<feature type="transmembrane region" description="Helical" evidence="1">
    <location>
        <begin position="65"/>
        <end position="87"/>
    </location>
</feature>
<accession>A0ABR7LB28</accession>
<dbReference type="Proteomes" id="UP000734823">
    <property type="component" value="Unassembled WGS sequence"/>
</dbReference>
<feature type="transmembrane region" description="Helical" evidence="1">
    <location>
        <begin position="21"/>
        <end position="42"/>
    </location>
</feature>
<dbReference type="RefSeq" id="WP_187222307.1">
    <property type="nucleotide sequence ID" value="NZ_JABVED010000011.1"/>
</dbReference>
<name>A0ABR7LB28_9PSEU</name>
<dbReference type="EMBL" id="JABVED010000011">
    <property type="protein sequence ID" value="MBC6449497.1"/>
    <property type="molecule type" value="Genomic_DNA"/>
</dbReference>
<keyword evidence="1" id="KW-0812">Transmembrane</keyword>
<keyword evidence="3" id="KW-1185">Reference proteome</keyword>
<evidence type="ECO:0000313" key="3">
    <source>
        <dbReference type="Proteomes" id="UP000734823"/>
    </source>
</evidence>
<reference evidence="2 3" key="1">
    <citation type="submission" date="2020-06" db="EMBL/GenBank/DDBJ databases">
        <title>Actinokineospora xiongansis sp. nov., isolated from soil of Baiyangdian.</title>
        <authorList>
            <person name="Zhang X."/>
        </authorList>
    </citation>
    <scope>NUCLEOTIDE SEQUENCE [LARGE SCALE GENOMIC DNA]</scope>
    <source>
        <strain evidence="2 3">HBU206404</strain>
    </source>
</reference>
<sequence length="198" mass="21365">MTSPATRAAARSYGGERALTMTTGLLLLLLGVGAALLGYGVFGQDRATRPVLDPEVLRTLVDWQLAARVGAIVLGLLLLVLGLRIVFATLRPEHHPDLALNPTRGHGVLVTATAITEAIATDAEQVPGVSKARATMVGDEDEPALRLSLWLEDGTDVKQVWREVDDTVLRQARESLGVDHLPTAVRLELNTAERQRVR</sequence>
<keyword evidence="1" id="KW-0472">Membrane</keyword>